<dbReference type="Bgee" id="ENSMFAG00000037288">
    <property type="expression patterns" value="Expressed in skeletal muscle tissue and 13 other cell types or tissues"/>
</dbReference>
<organism evidence="12 13">
    <name type="scientific">Macaca fascicularis</name>
    <name type="common">Crab-eating macaque</name>
    <name type="synonym">Cynomolgus monkey</name>
    <dbReference type="NCBI Taxonomy" id="9541"/>
    <lineage>
        <taxon>Eukaryota</taxon>
        <taxon>Metazoa</taxon>
        <taxon>Chordata</taxon>
        <taxon>Craniata</taxon>
        <taxon>Vertebrata</taxon>
        <taxon>Euteleostomi</taxon>
        <taxon>Mammalia</taxon>
        <taxon>Eutheria</taxon>
        <taxon>Euarchontoglires</taxon>
        <taxon>Primates</taxon>
        <taxon>Haplorrhini</taxon>
        <taxon>Catarrhini</taxon>
        <taxon>Cercopithecidae</taxon>
        <taxon>Cercopithecinae</taxon>
        <taxon>Macaca</taxon>
    </lineage>
</organism>
<gene>
    <name evidence="12" type="primary">RSL1D1</name>
</gene>
<keyword evidence="2" id="KW-1017">Isopeptide bond</keyword>
<evidence type="ECO:0000256" key="3">
    <source>
        <dbReference type="ARBA" id="ARBA00022553"/>
    </source>
</evidence>
<dbReference type="GO" id="GO:0005730">
    <property type="term" value="C:nucleolus"/>
    <property type="evidence" value="ECO:0007669"/>
    <property type="project" value="UniProtKB-SubCell"/>
</dbReference>
<sequence length="517" mass="57894">MEDSASAPPSSSGSTATSASTPGAPTARKQLDKEQVRKAVDALLTHCKSRKNNYGLLLNESENLFLMVVLWKIPSKELRVRLTLPHSIRSDSEDICLFTKDEPNSTPEKTEQFYRKLLNKHGIKTISQIISLQTLKKEYKSYEAKLRLLSSFDFFLTDARIRRLLPSLIGRHFYQRKKVPVSVNLLSKNLSREINDCVGGTVLNISKSGSCSAIRIGHIGMQIEHIIENIVAVTKGLSEKLPEWESVKLLFVKTDKSAALPIFSSFVSNWDEATKRSMLNKRKKVNMVSLFLRLILNSCAQATVLPWPPKMLGLQEARRKRRERNFEKQKERKKKRQARKSASVLSKDDVAPESGDTTVKKPESKKEQTPEHGKKKRGRGKAQVKATDESEDEIPQLVPIGKTTPANENVEIQKHATGKKSPTKSPNPSTPRGKKRKALPASETPKAAETPGKGPGKKRKIKEEAVKEKNPSLGKKDVRQTPKKPGARFFTTLSKSVRKASHTPKKWPKKPKVPQSA</sequence>
<dbReference type="Proteomes" id="UP000233100">
    <property type="component" value="Chromosome 20"/>
</dbReference>
<dbReference type="GO" id="GO:0003730">
    <property type="term" value="F:mRNA 3'-UTR binding"/>
    <property type="evidence" value="ECO:0007669"/>
    <property type="project" value="Ensembl"/>
</dbReference>
<dbReference type="GeneTree" id="ENSGT00440000038603"/>
<protein>
    <recommendedName>
        <fullName evidence="10">Ribosomal L1 domain-containing protein 1</fullName>
    </recommendedName>
</protein>
<proteinExistence type="inferred from homology"/>
<dbReference type="GO" id="GO:0032880">
    <property type="term" value="P:regulation of protein localization"/>
    <property type="evidence" value="ECO:0007669"/>
    <property type="project" value="Ensembl"/>
</dbReference>
<keyword evidence="6" id="KW-0175">Coiled coil</keyword>
<keyword evidence="3" id="KW-0597">Phosphoprotein</keyword>
<feature type="compositionally biased region" description="Basic residues" evidence="11">
    <location>
        <begin position="496"/>
        <end position="517"/>
    </location>
</feature>
<dbReference type="InterPro" id="IPR050257">
    <property type="entry name" value="eL8/uL1-like"/>
</dbReference>
<accession>A0A7N9D2V0</accession>
<feature type="region of interest" description="Disordered" evidence="11">
    <location>
        <begin position="316"/>
        <end position="517"/>
    </location>
</feature>
<evidence type="ECO:0000313" key="12">
    <source>
        <dbReference type="Ensembl" id="ENSMFAP00000060144.1"/>
    </source>
</evidence>
<keyword evidence="13" id="KW-1185">Reference proteome</keyword>
<evidence type="ECO:0000256" key="5">
    <source>
        <dbReference type="ARBA" id="ARBA00022990"/>
    </source>
</evidence>
<comment type="subcellular location">
    <subcellularLocation>
        <location evidence="1">Nucleus</location>
        <location evidence="1">Nucleolus</location>
    </subcellularLocation>
</comment>
<evidence type="ECO:0000256" key="10">
    <source>
        <dbReference type="ARBA" id="ARBA00070787"/>
    </source>
</evidence>
<evidence type="ECO:0000256" key="6">
    <source>
        <dbReference type="ARBA" id="ARBA00023054"/>
    </source>
</evidence>
<dbReference type="FunFam" id="3.40.50.790:FF:000004">
    <property type="entry name" value="Ribosomal L1 domain-containing 1-like 1"/>
    <property type="match status" value="1"/>
</dbReference>
<dbReference type="Pfam" id="PF00687">
    <property type="entry name" value="Ribosomal_L1"/>
    <property type="match status" value="1"/>
</dbReference>
<dbReference type="Gene3D" id="3.30.190.20">
    <property type="match status" value="1"/>
</dbReference>
<feature type="region of interest" description="Disordered" evidence="11">
    <location>
        <begin position="1"/>
        <end position="33"/>
    </location>
</feature>
<dbReference type="Ensembl" id="ENSMFAT00000079824.1">
    <property type="protein sequence ID" value="ENSMFAP00000060144.1"/>
    <property type="gene ID" value="ENSMFAG00000037288.2"/>
</dbReference>
<reference evidence="12" key="3">
    <citation type="submission" date="2025-09" db="UniProtKB">
        <authorList>
            <consortium name="Ensembl"/>
        </authorList>
    </citation>
    <scope>IDENTIFICATION</scope>
</reference>
<dbReference type="GO" id="GO:0005694">
    <property type="term" value="C:chromosome"/>
    <property type="evidence" value="ECO:0007669"/>
    <property type="project" value="Ensembl"/>
</dbReference>
<feature type="compositionally biased region" description="Basic and acidic residues" evidence="11">
    <location>
        <begin position="358"/>
        <end position="372"/>
    </location>
</feature>
<evidence type="ECO:0000256" key="4">
    <source>
        <dbReference type="ARBA" id="ARBA00022843"/>
    </source>
</evidence>
<evidence type="ECO:0000256" key="8">
    <source>
        <dbReference type="ARBA" id="ARBA00054167"/>
    </source>
</evidence>
<evidence type="ECO:0000256" key="1">
    <source>
        <dbReference type="ARBA" id="ARBA00004604"/>
    </source>
</evidence>
<keyword evidence="5" id="KW-0007">Acetylation</keyword>
<evidence type="ECO:0000256" key="7">
    <source>
        <dbReference type="ARBA" id="ARBA00023242"/>
    </source>
</evidence>
<dbReference type="GO" id="GO:2000772">
    <property type="term" value="P:regulation of cellular senescence"/>
    <property type="evidence" value="ECO:0007669"/>
    <property type="project" value="Ensembl"/>
</dbReference>
<comment type="function">
    <text evidence="8">Regulates cellular senescence through inhibition of PTEN translation. Acts as a pro-apoptotic regulator in response to DNA damage.</text>
</comment>
<feature type="compositionally biased region" description="Basic and acidic residues" evidence="11">
    <location>
        <begin position="461"/>
        <end position="480"/>
    </location>
</feature>
<evidence type="ECO:0000256" key="2">
    <source>
        <dbReference type="ARBA" id="ARBA00022499"/>
    </source>
</evidence>
<reference evidence="12" key="2">
    <citation type="submission" date="2025-08" db="UniProtKB">
        <authorList>
            <consortium name="Ensembl"/>
        </authorList>
    </citation>
    <scope>IDENTIFICATION</scope>
</reference>
<dbReference type="GO" id="GO:0048027">
    <property type="term" value="F:mRNA 5'-UTR binding"/>
    <property type="evidence" value="ECO:0007669"/>
    <property type="project" value="Ensembl"/>
</dbReference>
<dbReference type="GO" id="GO:0005929">
    <property type="term" value="C:cilium"/>
    <property type="evidence" value="ECO:0007669"/>
    <property type="project" value="Ensembl"/>
</dbReference>
<feature type="compositionally biased region" description="Low complexity" evidence="11">
    <location>
        <begin position="1"/>
        <end position="27"/>
    </location>
</feature>
<comment type="similarity">
    <text evidence="9">Belongs to the universal ribosomal protein uL1 family. Highly divergent.</text>
</comment>
<dbReference type="InterPro" id="IPR028364">
    <property type="entry name" value="Ribosomal_uL1/biogenesis"/>
</dbReference>
<dbReference type="PANTHER" id="PTHR23105">
    <property type="entry name" value="RIBOSOMAL PROTEIN L7AE FAMILY MEMBER"/>
    <property type="match status" value="1"/>
</dbReference>
<keyword evidence="7" id="KW-0539">Nucleus</keyword>
<evidence type="ECO:0000256" key="11">
    <source>
        <dbReference type="SAM" id="MobiDB-lite"/>
    </source>
</evidence>
<name>A0A7N9D2V0_MACFA</name>
<evidence type="ECO:0000256" key="9">
    <source>
        <dbReference type="ARBA" id="ARBA00061550"/>
    </source>
</evidence>
<evidence type="ECO:0000313" key="13">
    <source>
        <dbReference type="Proteomes" id="UP000233100"/>
    </source>
</evidence>
<dbReference type="InterPro" id="IPR023674">
    <property type="entry name" value="Ribosomal_uL1-like"/>
</dbReference>
<keyword evidence="4" id="KW-0832">Ubl conjugation</keyword>
<dbReference type="CDD" id="cd00403">
    <property type="entry name" value="Ribosomal_L1"/>
    <property type="match status" value="1"/>
</dbReference>
<reference evidence="12 13" key="1">
    <citation type="submission" date="2013-03" db="EMBL/GenBank/DDBJ databases">
        <authorList>
            <person name="Warren W."/>
            <person name="Wilson R.K."/>
        </authorList>
    </citation>
    <scope>NUCLEOTIDE SEQUENCE</scope>
</reference>
<dbReference type="SUPFAM" id="SSF56808">
    <property type="entry name" value="Ribosomal protein L1"/>
    <property type="match status" value="1"/>
</dbReference>
<dbReference type="InterPro" id="IPR016095">
    <property type="entry name" value="Ribosomal_uL1_3-a/b-sand"/>
</dbReference>
<dbReference type="AlphaFoldDB" id="A0A7N9D2V0"/>
<dbReference type="Gene3D" id="3.40.50.790">
    <property type="match status" value="1"/>
</dbReference>
<dbReference type="GO" id="GO:0042981">
    <property type="term" value="P:regulation of apoptotic process"/>
    <property type="evidence" value="ECO:0007669"/>
    <property type="project" value="Ensembl"/>
</dbReference>
<dbReference type="GO" id="GO:0005829">
    <property type="term" value="C:cytosol"/>
    <property type="evidence" value="ECO:0007669"/>
    <property type="project" value="Ensembl"/>
</dbReference>
<feature type="compositionally biased region" description="Basic residues" evidence="11">
    <location>
        <begin position="373"/>
        <end position="382"/>
    </location>
</feature>